<dbReference type="PANTHER" id="PTHR30290:SF38">
    <property type="entry name" value="D,D-DIPEPTIDE-BINDING PERIPLASMIC PROTEIN DDPA-RELATED"/>
    <property type="match status" value="1"/>
</dbReference>
<protein>
    <submittedName>
        <fullName evidence="5">ABC transporter substrate-binding protein</fullName>
    </submittedName>
</protein>
<dbReference type="GO" id="GO:0015833">
    <property type="term" value="P:peptide transport"/>
    <property type="evidence" value="ECO:0007669"/>
    <property type="project" value="TreeGrafter"/>
</dbReference>
<dbReference type="RefSeq" id="WP_271201025.1">
    <property type="nucleotide sequence ID" value="NZ_BSFL01000003.1"/>
</dbReference>
<evidence type="ECO:0000313" key="5">
    <source>
        <dbReference type="EMBL" id="GLK80532.1"/>
    </source>
</evidence>
<feature type="domain" description="Solute-binding protein family 5" evidence="4">
    <location>
        <begin position="92"/>
        <end position="453"/>
    </location>
</feature>
<dbReference type="Pfam" id="PF00496">
    <property type="entry name" value="SBP_bac_5"/>
    <property type="match status" value="1"/>
</dbReference>
<reference evidence="5" key="2">
    <citation type="submission" date="2023-01" db="EMBL/GenBank/DDBJ databases">
        <authorList>
            <person name="Sun Q."/>
            <person name="Evtushenko L."/>
        </authorList>
    </citation>
    <scope>NUCLEOTIDE SEQUENCE</scope>
    <source>
        <strain evidence="5">VKM B-2748</strain>
    </source>
</reference>
<comment type="caution">
    <text evidence="5">The sequence shown here is derived from an EMBL/GenBank/DDBJ whole genome shotgun (WGS) entry which is preliminary data.</text>
</comment>
<dbReference type="EMBL" id="BSFL01000003">
    <property type="protein sequence ID" value="GLK80532.1"/>
    <property type="molecule type" value="Genomic_DNA"/>
</dbReference>
<accession>A0A9W6N7L2</accession>
<dbReference type="InterPro" id="IPR000914">
    <property type="entry name" value="SBP_5_dom"/>
</dbReference>
<evidence type="ECO:0000259" key="4">
    <source>
        <dbReference type="Pfam" id="PF00496"/>
    </source>
</evidence>
<dbReference type="Gene3D" id="3.10.105.10">
    <property type="entry name" value="Dipeptide-binding Protein, Domain 3"/>
    <property type="match status" value="1"/>
</dbReference>
<evidence type="ECO:0000256" key="1">
    <source>
        <dbReference type="ARBA" id="ARBA00004418"/>
    </source>
</evidence>
<dbReference type="AlphaFoldDB" id="A0A9W6N7L2"/>
<dbReference type="PIRSF" id="PIRSF002741">
    <property type="entry name" value="MppA"/>
    <property type="match status" value="1"/>
</dbReference>
<organism evidence="5 6">
    <name type="scientific">Methylopila turkensis</name>
    <dbReference type="NCBI Taxonomy" id="1437816"/>
    <lineage>
        <taxon>Bacteria</taxon>
        <taxon>Pseudomonadati</taxon>
        <taxon>Pseudomonadota</taxon>
        <taxon>Alphaproteobacteria</taxon>
        <taxon>Hyphomicrobiales</taxon>
        <taxon>Methylopilaceae</taxon>
        <taxon>Methylopila</taxon>
    </lineage>
</organism>
<evidence type="ECO:0000256" key="2">
    <source>
        <dbReference type="ARBA" id="ARBA00005695"/>
    </source>
</evidence>
<sequence>MVDHKAILTERVLGGLNRRDLMKGLGAGAIIAAGAGLSTRAKAAGGEIRLAWVDHIDTLDPHFTGFLGAVKVHNNIYNGLLKVEYDGERVSFVPDLAETWDVLDEKVHVFKLKPNVKFHDGTPCDAEAVKWSVERVWKGEPKSPHAWKFKALEKVEVVDPLTVRLIFSRPYAFLPVALTGSTGRAGTIVSPTAVQKHGANFGRNPVGTGPFKFVSWRENDSIVLEKNADYFEPGLPKLDKVTILIMKEASAAIAAVMSGQVDGMSDSPVQFIPQLKANPNLQVLGEIEGNYVYIAMNCKKGPFADINLRRAVAFALNREQIIRQAFFGQGIPAYTPISPPMTDFYDKNIAESGRGQRFDLAKAKEHRAKSETKGVIEPIFVVTEEGTYGTRLAQTVLPMLAQIDIKPKLQLVERANWVSRRNSGDFDMFDFNWWADLDPDETLFPEFRTGQAWNYPGWSNARFDACVDEAQIVLDVEKRKALYNEACDIIMDEAPIAITSHMPVFKIFAKKVKGFKYIPVDSLNLHTVSLA</sequence>
<dbReference type="GO" id="GO:0030288">
    <property type="term" value="C:outer membrane-bounded periplasmic space"/>
    <property type="evidence" value="ECO:0007669"/>
    <property type="project" value="UniProtKB-ARBA"/>
</dbReference>
<evidence type="ECO:0000256" key="3">
    <source>
        <dbReference type="ARBA" id="ARBA00022729"/>
    </source>
</evidence>
<dbReference type="GO" id="GO:1904680">
    <property type="term" value="F:peptide transmembrane transporter activity"/>
    <property type="evidence" value="ECO:0007669"/>
    <property type="project" value="TreeGrafter"/>
</dbReference>
<dbReference type="GO" id="GO:0043190">
    <property type="term" value="C:ATP-binding cassette (ABC) transporter complex"/>
    <property type="evidence" value="ECO:0007669"/>
    <property type="project" value="InterPro"/>
</dbReference>
<dbReference type="PROSITE" id="PS51318">
    <property type="entry name" value="TAT"/>
    <property type="match status" value="1"/>
</dbReference>
<comment type="subcellular location">
    <subcellularLocation>
        <location evidence="1">Periplasm</location>
    </subcellularLocation>
</comment>
<gene>
    <name evidence="5" type="ORF">GCM10008174_22730</name>
</gene>
<dbReference type="Gene3D" id="3.40.190.10">
    <property type="entry name" value="Periplasmic binding protein-like II"/>
    <property type="match status" value="1"/>
</dbReference>
<dbReference type="CDD" id="cd00995">
    <property type="entry name" value="PBP2_NikA_DppA_OppA_like"/>
    <property type="match status" value="1"/>
</dbReference>
<keyword evidence="6" id="KW-1185">Reference proteome</keyword>
<dbReference type="InterPro" id="IPR039424">
    <property type="entry name" value="SBP_5"/>
</dbReference>
<comment type="similarity">
    <text evidence="2">Belongs to the bacterial solute-binding protein 5 family.</text>
</comment>
<reference evidence="5" key="1">
    <citation type="journal article" date="2014" name="Int. J. Syst. Evol. Microbiol.">
        <title>Complete genome sequence of Corynebacterium casei LMG S-19264T (=DSM 44701T), isolated from a smear-ripened cheese.</title>
        <authorList>
            <consortium name="US DOE Joint Genome Institute (JGI-PGF)"/>
            <person name="Walter F."/>
            <person name="Albersmeier A."/>
            <person name="Kalinowski J."/>
            <person name="Ruckert C."/>
        </authorList>
    </citation>
    <scope>NUCLEOTIDE SEQUENCE</scope>
    <source>
        <strain evidence="5">VKM B-2748</strain>
    </source>
</reference>
<dbReference type="InterPro" id="IPR006311">
    <property type="entry name" value="TAT_signal"/>
</dbReference>
<dbReference type="Gene3D" id="3.90.76.10">
    <property type="entry name" value="Dipeptide-binding Protein, Domain 1"/>
    <property type="match status" value="1"/>
</dbReference>
<proteinExistence type="inferred from homology"/>
<dbReference type="Proteomes" id="UP001143309">
    <property type="component" value="Unassembled WGS sequence"/>
</dbReference>
<dbReference type="InterPro" id="IPR030678">
    <property type="entry name" value="Peptide/Ni-bd"/>
</dbReference>
<dbReference type="PANTHER" id="PTHR30290">
    <property type="entry name" value="PERIPLASMIC BINDING COMPONENT OF ABC TRANSPORTER"/>
    <property type="match status" value="1"/>
</dbReference>
<dbReference type="SUPFAM" id="SSF53850">
    <property type="entry name" value="Periplasmic binding protein-like II"/>
    <property type="match status" value="1"/>
</dbReference>
<name>A0A9W6N7L2_9HYPH</name>
<evidence type="ECO:0000313" key="6">
    <source>
        <dbReference type="Proteomes" id="UP001143309"/>
    </source>
</evidence>
<keyword evidence="3" id="KW-0732">Signal</keyword>